<evidence type="ECO:0000313" key="3">
    <source>
        <dbReference type="Proteomes" id="UP001424459"/>
    </source>
</evidence>
<accession>A0ABP7UG88</accession>
<organism evidence="2 3">
    <name type="scientific">Sphingomonas rosea</name>
    <dbReference type="NCBI Taxonomy" id="335605"/>
    <lineage>
        <taxon>Bacteria</taxon>
        <taxon>Pseudomonadati</taxon>
        <taxon>Pseudomonadota</taxon>
        <taxon>Alphaproteobacteria</taxon>
        <taxon>Sphingomonadales</taxon>
        <taxon>Sphingomonadaceae</taxon>
        <taxon>Sphingomonas</taxon>
    </lineage>
</organism>
<dbReference type="EMBL" id="BAABBR010000001">
    <property type="protein sequence ID" value="GAA4042168.1"/>
    <property type="molecule type" value="Genomic_DNA"/>
</dbReference>
<protein>
    <submittedName>
        <fullName evidence="2">Uncharacterized protein</fullName>
    </submittedName>
</protein>
<keyword evidence="3" id="KW-1185">Reference proteome</keyword>
<evidence type="ECO:0000313" key="2">
    <source>
        <dbReference type="EMBL" id="GAA4042168.1"/>
    </source>
</evidence>
<dbReference type="Proteomes" id="UP001424459">
    <property type="component" value="Unassembled WGS sequence"/>
</dbReference>
<evidence type="ECO:0000256" key="1">
    <source>
        <dbReference type="SAM" id="MobiDB-lite"/>
    </source>
</evidence>
<comment type="caution">
    <text evidence="2">The sequence shown here is derived from an EMBL/GenBank/DDBJ whole genome shotgun (WGS) entry which is preliminary data.</text>
</comment>
<feature type="region of interest" description="Disordered" evidence="1">
    <location>
        <begin position="151"/>
        <end position="174"/>
    </location>
</feature>
<gene>
    <name evidence="2" type="ORF">GCM10022281_24100</name>
</gene>
<feature type="compositionally biased region" description="Low complexity" evidence="1">
    <location>
        <begin position="151"/>
        <end position="165"/>
    </location>
</feature>
<name>A0ABP7UG88_9SPHN</name>
<sequence>MPVPGVLRAGTTIDVEFSQAASSRTSKSGDLVALKTVGDVRGVQNELLIPAGSPVVAEVIQASPARMMGKAGELTLAARYVEVGGTRITLKRFRFGTGNGKDNTGTTMAATALIGLPGMLISGGNVDVAVGARANAVVVSDTPLGAPAPALAPAPASAATVSTTTETNQPTGGL</sequence>
<reference evidence="3" key="1">
    <citation type="journal article" date="2019" name="Int. J. Syst. Evol. Microbiol.">
        <title>The Global Catalogue of Microorganisms (GCM) 10K type strain sequencing project: providing services to taxonomists for standard genome sequencing and annotation.</title>
        <authorList>
            <consortium name="The Broad Institute Genomics Platform"/>
            <consortium name="The Broad Institute Genome Sequencing Center for Infectious Disease"/>
            <person name="Wu L."/>
            <person name="Ma J."/>
        </authorList>
    </citation>
    <scope>NUCLEOTIDE SEQUENCE [LARGE SCALE GENOMIC DNA]</scope>
    <source>
        <strain evidence="3">JCM 17564</strain>
    </source>
</reference>
<proteinExistence type="predicted"/>